<accession>A0A0C3EWW2</accession>
<dbReference type="EMBL" id="KN833029">
    <property type="protein sequence ID" value="KIM77005.1"/>
    <property type="molecule type" value="Genomic_DNA"/>
</dbReference>
<dbReference type="Proteomes" id="UP000054166">
    <property type="component" value="Unassembled WGS sequence"/>
</dbReference>
<sequence length="113" mass="12323">MMYLNAFTAAIISITTSVGIEYCIRLQSNTISSGSISMVGVEKAMQYKMATKARRLVTNKNNTYVLDSEQSAVNSARKEIKREMENPSNKGIRLTKANCIVVGLASIDIATAL</sequence>
<reference evidence="2" key="2">
    <citation type="submission" date="2015-01" db="EMBL/GenBank/DDBJ databases">
        <title>Evolutionary Origins and Diversification of the Mycorrhizal Mutualists.</title>
        <authorList>
            <consortium name="DOE Joint Genome Institute"/>
            <consortium name="Mycorrhizal Genomics Consortium"/>
            <person name="Kohler A."/>
            <person name="Kuo A."/>
            <person name="Nagy L.G."/>
            <person name="Floudas D."/>
            <person name="Copeland A."/>
            <person name="Barry K.W."/>
            <person name="Cichocki N."/>
            <person name="Veneault-Fourrey C."/>
            <person name="LaButti K."/>
            <person name="Lindquist E.A."/>
            <person name="Lipzen A."/>
            <person name="Lundell T."/>
            <person name="Morin E."/>
            <person name="Murat C."/>
            <person name="Riley R."/>
            <person name="Ohm R."/>
            <person name="Sun H."/>
            <person name="Tunlid A."/>
            <person name="Henrissat B."/>
            <person name="Grigoriev I.V."/>
            <person name="Hibbett D.S."/>
            <person name="Martin F."/>
        </authorList>
    </citation>
    <scope>NUCLEOTIDE SEQUENCE [LARGE SCALE GENOMIC DNA]</scope>
    <source>
        <strain evidence="2">F 1598</strain>
    </source>
</reference>
<name>A0A0C3EWW2_PILCF</name>
<organism evidence="1 2">
    <name type="scientific">Piloderma croceum (strain F 1598)</name>
    <dbReference type="NCBI Taxonomy" id="765440"/>
    <lineage>
        <taxon>Eukaryota</taxon>
        <taxon>Fungi</taxon>
        <taxon>Dikarya</taxon>
        <taxon>Basidiomycota</taxon>
        <taxon>Agaricomycotina</taxon>
        <taxon>Agaricomycetes</taxon>
        <taxon>Agaricomycetidae</taxon>
        <taxon>Atheliales</taxon>
        <taxon>Atheliaceae</taxon>
        <taxon>Piloderma</taxon>
    </lineage>
</organism>
<dbReference type="HOGENOM" id="CLU_2134479_0_0_1"/>
<protein>
    <submittedName>
        <fullName evidence="1">Uncharacterized protein</fullName>
    </submittedName>
</protein>
<reference evidence="1 2" key="1">
    <citation type="submission" date="2014-04" db="EMBL/GenBank/DDBJ databases">
        <authorList>
            <consortium name="DOE Joint Genome Institute"/>
            <person name="Kuo A."/>
            <person name="Tarkka M."/>
            <person name="Buscot F."/>
            <person name="Kohler A."/>
            <person name="Nagy L.G."/>
            <person name="Floudas D."/>
            <person name="Copeland A."/>
            <person name="Barry K.W."/>
            <person name="Cichocki N."/>
            <person name="Veneault-Fourrey C."/>
            <person name="LaButti K."/>
            <person name="Lindquist E.A."/>
            <person name="Lipzen A."/>
            <person name="Lundell T."/>
            <person name="Morin E."/>
            <person name="Murat C."/>
            <person name="Sun H."/>
            <person name="Tunlid A."/>
            <person name="Henrissat B."/>
            <person name="Grigoriev I.V."/>
            <person name="Hibbett D.S."/>
            <person name="Martin F."/>
            <person name="Nordberg H.P."/>
            <person name="Cantor M.N."/>
            <person name="Hua S.X."/>
        </authorList>
    </citation>
    <scope>NUCLEOTIDE SEQUENCE [LARGE SCALE GENOMIC DNA]</scope>
    <source>
        <strain evidence="1 2">F 1598</strain>
    </source>
</reference>
<evidence type="ECO:0000313" key="2">
    <source>
        <dbReference type="Proteomes" id="UP000054166"/>
    </source>
</evidence>
<keyword evidence="2" id="KW-1185">Reference proteome</keyword>
<proteinExistence type="predicted"/>
<dbReference type="InParanoid" id="A0A0C3EWW2"/>
<dbReference type="AlphaFoldDB" id="A0A0C3EWW2"/>
<evidence type="ECO:0000313" key="1">
    <source>
        <dbReference type="EMBL" id="KIM77005.1"/>
    </source>
</evidence>
<gene>
    <name evidence="1" type="ORF">PILCRDRAFT_825754</name>
</gene>